<feature type="region of interest" description="Disordered" evidence="2">
    <location>
        <begin position="587"/>
        <end position="610"/>
    </location>
</feature>
<feature type="compositionally biased region" description="Polar residues" evidence="2">
    <location>
        <begin position="663"/>
        <end position="685"/>
    </location>
</feature>
<dbReference type="InParanoid" id="B4LK77"/>
<evidence type="ECO:0000256" key="1">
    <source>
        <dbReference type="SAM" id="Coils"/>
    </source>
</evidence>
<sequence length="685" mass="80453">MLRLKFNKACIAQPGHTRLIKNRNLQPVVVSAKRFDDIMSRSTMAQKQAALAAEEEERRYMTYLKEGSDWVCKRFTNTGNISFDEERQAKLDQELHEATIRERQTMLEHEQMRVNRVMRANRILEDMKPGQRALQHAVIESEVYYQRKFNEALNRGIAEEARKQQRIDEEQCPELLMPSCNVTEEEEKAREAAKAVELRAYFLKDLEERRLQRLAKKKQEDYDVIIERAQYKLLHEKEKRAAKERAEKNREFYRRAYQDALKEKAEIAKYESMCNEIDDRVLCVDLVKRRKLDARYGKEIKELRDKRILKKEACAVQLCYQAQAQKRLAHSHEVLVINQHDEQIKLDEKLRQCKINKLSQQRHAYELEDRKRQELQRQRDAEIRRFKIAERFKVEEANNCFNTAQKRNMDKATANLRDILYGQREEFLKKRQQEQVRLSACREDPYLQEDVLFFGDAVKAIKDARKIGRPVFPIAKAVEFYRRSNQIDEVPEGRMVGRSKIRDYCWPGYYSKADLAYKKYEHREQCRQEQQRDRNQIFANCIKITKMATKEQPYKKCPTGGLIKCCQHRGLPVVDSIDSFDRASNLFHEEDPLPGGYPTPIQSAKSDTFSQQNSALFPKLRSMQDNSKGSKQGSLDSHISKQLSSQKIVCNPNRSDSLRASAGATQLGQKSRNRKPLNSTQTCYS</sequence>
<feature type="coiled-coil region" evidence="1">
    <location>
        <begin position="358"/>
        <end position="385"/>
    </location>
</feature>
<dbReference type="OrthoDB" id="331765at2759"/>
<dbReference type="PANTHER" id="PTHR39944">
    <property type="match status" value="1"/>
</dbReference>
<reference evidence="3 4" key="1">
    <citation type="journal article" date="2007" name="Nature">
        <title>Evolution of genes and genomes on the Drosophila phylogeny.</title>
        <authorList>
            <consortium name="Drosophila 12 Genomes Consortium"/>
            <person name="Clark A.G."/>
            <person name="Eisen M.B."/>
            <person name="Smith D.R."/>
            <person name="Bergman C.M."/>
            <person name="Oliver B."/>
            <person name="Markow T.A."/>
            <person name="Kaufman T.C."/>
            <person name="Kellis M."/>
            <person name="Gelbart W."/>
            <person name="Iyer V.N."/>
            <person name="Pollard D.A."/>
            <person name="Sackton T.B."/>
            <person name="Larracuente A.M."/>
            <person name="Singh N.D."/>
            <person name="Abad J.P."/>
            <person name="Abt D.N."/>
            <person name="Adryan B."/>
            <person name="Aguade M."/>
            <person name="Akashi H."/>
            <person name="Anderson W.W."/>
            <person name="Aquadro C.F."/>
            <person name="Ardell D.H."/>
            <person name="Arguello R."/>
            <person name="Artieri C.G."/>
            <person name="Barbash D.A."/>
            <person name="Barker D."/>
            <person name="Barsanti P."/>
            <person name="Batterham P."/>
            <person name="Batzoglou S."/>
            <person name="Begun D."/>
            <person name="Bhutkar A."/>
            <person name="Blanco E."/>
            <person name="Bosak S.A."/>
            <person name="Bradley R.K."/>
            <person name="Brand A.D."/>
            <person name="Brent M.R."/>
            <person name="Brooks A.N."/>
            <person name="Brown R.H."/>
            <person name="Butlin R.K."/>
            <person name="Caggese C."/>
            <person name="Calvi B.R."/>
            <person name="Bernardo de Carvalho A."/>
            <person name="Caspi A."/>
            <person name="Castrezana S."/>
            <person name="Celniker S.E."/>
            <person name="Chang J.L."/>
            <person name="Chapple C."/>
            <person name="Chatterji S."/>
            <person name="Chinwalla A."/>
            <person name="Civetta A."/>
            <person name="Clifton S.W."/>
            <person name="Comeron J.M."/>
            <person name="Costello J.C."/>
            <person name="Coyne J.A."/>
            <person name="Daub J."/>
            <person name="David R.G."/>
            <person name="Delcher A.L."/>
            <person name="Delehaunty K."/>
            <person name="Do C.B."/>
            <person name="Ebling H."/>
            <person name="Edwards K."/>
            <person name="Eickbush T."/>
            <person name="Evans J.D."/>
            <person name="Filipski A."/>
            <person name="Findeiss S."/>
            <person name="Freyhult E."/>
            <person name="Fulton L."/>
            <person name="Fulton R."/>
            <person name="Garcia A.C."/>
            <person name="Gardiner A."/>
            <person name="Garfield D.A."/>
            <person name="Garvin B.E."/>
            <person name="Gibson G."/>
            <person name="Gilbert D."/>
            <person name="Gnerre S."/>
            <person name="Godfrey J."/>
            <person name="Good R."/>
            <person name="Gotea V."/>
            <person name="Gravely B."/>
            <person name="Greenberg A.J."/>
            <person name="Griffiths-Jones S."/>
            <person name="Gross S."/>
            <person name="Guigo R."/>
            <person name="Gustafson E.A."/>
            <person name="Haerty W."/>
            <person name="Hahn M.W."/>
            <person name="Halligan D.L."/>
            <person name="Halpern A.L."/>
            <person name="Halter G.M."/>
            <person name="Han M.V."/>
            <person name="Heger A."/>
            <person name="Hillier L."/>
            <person name="Hinrichs A.S."/>
            <person name="Holmes I."/>
            <person name="Hoskins R.A."/>
            <person name="Hubisz M.J."/>
            <person name="Hultmark D."/>
            <person name="Huntley M.A."/>
            <person name="Jaffe D.B."/>
            <person name="Jagadeeshan S."/>
            <person name="Jeck W.R."/>
            <person name="Johnson J."/>
            <person name="Jones C.D."/>
            <person name="Jordan W.C."/>
            <person name="Karpen G.H."/>
            <person name="Kataoka E."/>
            <person name="Keightley P.D."/>
            <person name="Kheradpour P."/>
            <person name="Kirkness E.F."/>
            <person name="Koerich L.B."/>
            <person name="Kristiansen K."/>
            <person name="Kudrna D."/>
            <person name="Kulathinal R.J."/>
            <person name="Kumar S."/>
            <person name="Kwok R."/>
            <person name="Lander E."/>
            <person name="Langley C.H."/>
            <person name="Lapoint R."/>
            <person name="Lazzaro B.P."/>
            <person name="Lee S.J."/>
            <person name="Levesque L."/>
            <person name="Li R."/>
            <person name="Lin C.F."/>
            <person name="Lin M.F."/>
            <person name="Lindblad-Toh K."/>
            <person name="Llopart A."/>
            <person name="Long M."/>
            <person name="Low L."/>
            <person name="Lozovsky E."/>
            <person name="Lu J."/>
            <person name="Luo M."/>
            <person name="Machado C.A."/>
            <person name="Makalowski W."/>
            <person name="Marzo M."/>
            <person name="Matsuda M."/>
            <person name="Matzkin L."/>
            <person name="McAllister B."/>
            <person name="McBride C.S."/>
            <person name="McKernan B."/>
            <person name="McKernan K."/>
            <person name="Mendez-Lago M."/>
            <person name="Minx P."/>
            <person name="Mollenhauer M.U."/>
            <person name="Montooth K."/>
            <person name="Mount S.M."/>
            <person name="Mu X."/>
            <person name="Myers E."/>
            <person name="Negre B."/>
            <person name="Newfeld S."/>
            <person name="Nielsen R."/>
            <person name="Noor M.A."/>
            <person name="O'Grady P."/>
            <person name="Pachter L."/>
            <person name="Papaceit M."/>
            <person name="Parisi M.J."/>
            <person name="Parisi M."/>
            <person name="Parts L."/>
            <person name="Pedersen J.S."/>
            <person name="Pesole G."/>
            <person name="Phillippy A.M."/>
            <person name="Ponting C.P."/>
            <person name="Pop M."/>
            <person name="Porcelli D."/>
            <person name="Powell J.R."/>
            <person name="Prohaska S."/>
            <person name="Pruitt K."/>
            <person name="Puig M."/>
            <person name="Quesneville H."/>
            <person name="Ram K.R."/>
            <person name="Rand D."/>
            <person name="Rasmussen M.D."/>
            <person name="Reed L.K."/>
            <person name="Reenan R."/>
            <person name="Reily A."/>
            <person name="Remington K.A."/>
            <person name="Rieger T.T."/>
            <person name="Ritchie M.G."/>
            <person name="Robin C."/>
            <person name="Rogers Y.H."/>
            <person name="Rohde C."/>
            <person name="Rozas J."/>
            <person name="Rubenfield M.J."/>
            <person name="Ruiz A."/>
            <person name="Russo S."/>
            <person name="Salzberg S.L."/>
            <person name="Sanchez-Gracia A."/>
            <person name="Saranga D.J."/>
            <person name="Sato H."/>
            <person name="Schaeffer S.W."/>
            <person name="Schatz M.C."/>
            <person name="Schlenke T."/>
            <person name="Schwartz R."/>
            <person name="Segarra C."/>
            <person name="Singh R.S."/>
            <person name="Sirot L."/>
            <person name="Sirota M."/>
            <person name="Sisneros N.B."/>
            <person name="Smith C.D."/>
            <person name="Smith T.F."/>
            <person name="Spieth J."/>
            <person name="Stage D.E."/>
            <person name="Stark A."/>
            <person name="Stephan W."/>
            <person name="Strausberg R.L."/>
            <person name="Strempel S."/>
            <person name="Sturgill D."/>
            <person name="Sutton G."/>
            <person name="Sutton G.G."/>
            <person name="Tao W."/>
            <person name="Teichmann S."/>
            <person name="Tobari Y.N."/>
            <person name="Tomimura Y."/>
            <person name="Tsolas J.M."/>
            <person name="Valente V.L."/>
            <person name="Venter E."/>
            <person name="Venter J.C."/>
            <person name="Vicario S."/>
            <person name="Vieira F.G."/>
            <person name="Vilella A.J."/>
            <person name="Villasante A."/>
            <person name="Walenz B."/>
            <person name="Wang J."/>
            <person name="Wasserman M."/>
            <person name="Watts T."/>
            <person name="Wilson D."/>
            <person name="Wilson R.K."/>
            <person name="Wing R.A."/>
            <person name="Wolfner M.F."/>
            <person name="Wong A."/>
            <person name="Wong G.K."/>
            <person name="Wu C.I."/>
            <person name="Wu G."/>
            <person name="Yamamoto D."/>
            <person name="Yang H.P."/>
            <person name="Yang S.P."/>
            <person name="Yorke J.A."/>
            <person name="Yoshida K."/>
            <person name="Zdobnov E."/>
            <person name="Zhang P."/>
            <person name="Zhang Y."/>
            <person name="Zimin A.V."/>
            <person name="Baldwin J."/>
            <person name="Abdouelleil A."/>
            <person name="Abdulkadir J."/>
            <person name="Abebe A."/>
            <person name="Abera B."/>
            <person name="Abreu J."/>
            <person name="Acer S.C."/>
            <person name="Aftuck L."/>
            <person name="Alexander A."/>
            <person name="An P."/>
            <person name="Anderson E."/>
            <person name="Anderson S."/>
            <person name="Arachi H."/>
            <person name="Azer M."/>
            <person name="Bachantsang P."/>
            <person name="Barry A."/>
            <person name="Bayul T."/>
            <person name="Berlin A."/>
            <person name="Bessette D."/>
            <person name="Bloom T."/>
            <person name="Blye J."/>
            <person name="Boguslavskiy L."/>
            <person name="Bonnet C."/>
            <person name="Boukhgalter B."/>
            <person name="Bourzgui I."/>
            <person name="Brown A."/>
            <person name="Cahill P."/>
            <person name="Channer S."/>
            <person name="Cheshatsang Y."/>
            <person name="Chuda L."/>
            <person name="Citroen M."/>
            <person name="Collymore A."/>
            <person name="Cooke P."/>
            <person name="Costello M."/>
            <person name="D'Aco K."/>
            <person name="Daza R."/>
            <person name="De Haan G."/>
            <person name="DeGray S."/>
            <person name="DeMaso C."/>
            <person name="Dhargay N."/>
            <person name="Dooley K."/>
            <person name="Dooley E."/>
            <person name="Doricent M."/>
            <person name="Dorje P."/>
            <person name="Dorjee K."/>
            <person name="Dupes A."/>
            <person name="Elong R."/>
            <person name="Falk J."/>
            <person name="Farina A."/>
            <person name="Faro S."/>
            <person name="Ferguson D."/>
            <person name="Fisher S."/>
            <person name="Foley C.D."/>
            <person name="Franke A."/>
            <person name="Friedrich D."/>
            <person name="Gadbois L."/>
            <person name="Gearin G."/>
            <person name="Gearin C.R."/>
            <person name="Giannoukos G."/>
            <person name="Goode T."/>
            <person name="Graham J."/>
            <person name="Grandbois E."/>
            <person name="Grewal S."/>
            <person name="Gyaltsen K."/>
            <person name="Hafez N."/>
            <person name="Hagos B."/>
            <person name="Hall J."/>
            <person name="Henson C."/>
            <person name="Hollinger A."/>
            <person name="Honan T."/>
            <person name="Huard M.D."/>
            <person name="Hughes L."/>
            <person name="Hurhula B."/>
            <person name="Husby M.E."/>
            <person name="Kamat A."/>
            <person name="Kanga B."/>
            <person name="Kashin S."/>
            <person name="Khazanovich D."/>
            <person name="Kisner P."/>
            <person name="Lance K."/>
            <person name="Lara M."/>
            <person name="Lee W."/>
            <person name="Lennon N."/>
            <person name="Letendre F."/>
            <person name="LeVine R."/>
            <person name="Lipovsky A."/>
            <person name="Liu X."/>
            <person name="Liu J."/>
            <person name="Liu S."/>
            <person name="Lokyitsang T."/>
            <person name="Lokyitsang Y."/>
            <person name="Lubonja R."/>
            <person name="Lui A."/>
            <person name="MacDonald P."/>
            <person name="Magnisalis V."/>
            <person name="Maru K."/>
            <person name="Matthews C."/>
            <person name="McCusker W."/>
            <person name="McDonough S."/>
            <person name="Mehta T."/>
            <person name="Meldrim J."/>
            <person name="Meneus L."/>
            <person name="Mihai O."/>
            <person name="Mihalev A."/>
            <person name="Mihova T."/>
            <person name="Mittelman R."/>
            <person name="Mlenga V."/>
            <person name="Montmayeur A."/>
            <person name="Mulrain L."/>
            <person name="Navidi A."/>
            <person name="Naylor J."/>
            <person name="Negash T."/>
            <person name="Nguyen T."/>
            <person name="Nguyen N."/>
            <person name="Nicol R."/>
            <person name="Norbu C."/>
            <person name="Norbu N."/>
            <person name="Novod N."/>
            <person name="O'Neill B."/>
            <person name="Osman S."/>
            <person name="Markiewicz E."/>
            <person name="Oyono O.L."/>
            <person name="Patti C."/>
            <person name="Phunkhang P."/>
            <person name="Pierre F."/>
            <person name="Priest M."/>
            <person name="Raghuraman S."/>
            <person name="Rege F."/>
            <person name="Reyes R."/>
            <person name="Rise C."/>
            <person name="Rogov P."/>
            <person name="Ross K."/>
            <person name="Ryan E."/>
            <person name="Settipalli S."/>
            <person name="Shea T."/>
            <person name="Sherpa N."/>
            <person name="Shi L."/>
            <person name="Shih D."/>
            <person name="Sparrow T."/>
            <person name="Spaulding J."/>
            <person name="Stalker J."/>
            <person name="Stange-Thomann N."/>
            <person name="Stavropoulos S."/>
            <person name="Stone C."/>
            <person name="Strader C."/>
            <person name="Tesfaye S."/>
            <person name="Thomson T."/>
            <person name="Thoulutsang Y."/>
            <person name="Thoulutsang D."/>
            <person name="Topham K."/>
            <person name="Topping I."/>
            <person name="Tsamla T."/>
            <person name="Vassiliev H."/>
            <person name="Vo A."/>
            <person name="Wangchuk T."/>
            <person name="Wangdi T."/>
            <person name="Weiand M."/>
            <person name="Wilkinson J."/>
            <person name="Wilson A."/>
            <person name="Yadav S."/>
            <person name="Young G."/>
            <person name="Yu Q."/>
            <person name="Zembek L."/>
            <person name="Zhong D."/>
            <person name="Zimmer A."/>
            <person name="Zwirko Z."/>
            <person name="Jaffe D.B."/>
            <person name="Alvarez P."/>
            <person name="Brockman W."/>
            <person name="Butler J."/>
            <person name="Chin C."/>
            <person name="Gnerre S."/>
            <person name="Grabherr M."/>
            <person name="Kleber M."/>
            <person name="Mauceli E."/>
            <person name="MacCallum I."/>
        </authorList>
    </citation>
    <scope>NUCLEOTIDE SEQUENCE [LARGE SCALE GENOMIC DNA]</scope>
    <source>
        <strain evidence="4">Tucson 15010-1051.87</strain>
    </source>
</reference>
<evidence type="ECO:0000256" key="2">
    <source>
        <dbReference type="SAM" id="MobiDB-lite"/>
    </source>
</evidence>
<dbReference type="EMBL" id="CH940648">
    <property type="protein sequence ID" value="EDW60666.2"/>
    <property type="molecule type" value="Genomic_DNA"/>
</dbReference>
<feature type="region of interest" description="Disordered" evidence="2">
    <location>
        <begin position="643"/>
        <end position="685"/>
    </location>
</feature>
<accession>B4LK77</accession>
<organism evidence="3 4">
    <name type="scientific">Drosophila virilis</name>
    <name type="common">Fruit fly</name>
    <dbReference type="NCBI Taxonomy" id="7244"/>
    <lineage>
        <taxon>Eukaryota</taxon>
        <taxon>Metazoa</taxon>
        <taxon>Ecdysozoa</taxon>
        <taxon>Arthropoda</taxon>
        <taxon>Hexapoda</taxon>
        <taxon>Insecta</taxon>
        <taxon>Pterygota</taxon>
        <taxon>Neoptera</taxon>
        <taxon>Endopterygota</taxon>
        <taxon>Diptera</taxon>
        <taxon>Brachycera</taxon>
        <taxon>Muscomorpha</taxon>
        <taxon>Ephydroidea</taxon>
        <taxon>Drosophilidae</taxon>
        <taxon>Drosophila</taxon>
    </lineage>
</organism>
<dbReference type="KEGG" id="dvi:6626662"/>
<dbReference type="AlphaFoldDB" id="B4LK77"/>
<dbReference type="Proteomes" id="UP000008792">
    <property type="component" value="Unassembled WGS sequence"/>
</dbReference>
<evidence type="ECO:0000313" key="3">
    <source>
        <dbReference type="EMBL" id="EDW60666.2"/>
    </source>
</evidence>
<dbReference type="HOGENOM" id="CLU_021609_0_0_1"/>
<dbReference type="PANTHER" id="PTHR39944:SF1">
    <property type="entry name" value="CALDESMON-RELATED PROTEIN-RELATED"/>
    <property type="match status" value="1"/>
</dbReference>
<protein>
    <recommendedName>
        <fullName evidence="5">Trichohyalin-plectin-homology domain-containing protein</fullName>
    </recommendedName>
</protein>
<dbReference type="eggNOG" id="ENOG502T91K">
    <property type="taxonomic scope" value="Eukaryota"/>
</dbReference>
<keyword evidence="1" id="KW-0175">Coiled coil</keyword>
<keyword evidence="4" id="KW-1185">Reference proteome</keyword>
<proteinExistence type="predicted"/>
<name>B4LK77_DROVI</name>
<feature type="coiled-coil region" evidence="1">
    <location>
        <begin position="236"/>
        <end position="263"/>
    </location>
</feature>
<feature type="compositionally biased region" description="Polar residues" evidence="2">
    <location>
        <begin position="600"/>
        <end position="610"/>
    </location>
</feature>
<evidence type="ECO:0000313" key="4">
    <source>
        <dbReference type="Proteomes" id="UP000008792"/>
    </source>
</evidence>
<feature type="compositionally biased region" description="Polar residues" evidence="2">
    <location>
        <begin position="643"/>
        <end position="655"/>
    </location>
</feature>
<evidence type="ECO:0008006" key="5">
    <source>
        <dbReference type="Google" id="ProtNLM"/>
    </source>
</evidence>
<gene>
    <name evidence="3" type="primary">Dvir\GJ21603</name>
    <name evidence="3" type="ORF">Dvir_GJ21603</name>
</gene>